<protein>
    <submittedName>
        <fullName evidence="1">DUF493 domain-containing protein</fullName>
    </submittedName>
</protein>
<dbReference type="OMA" id="KAMGENH"/>
<reference evidence="1 2" key="1">
    <citation type="journal article" date="2018" name="Nat. Biotechnol.">
        <title>A standardized bacterial taxonomy based on genome phylogeny substantially revises the tree of life.</title>
        <authorList>
            <person name="Parks D.H."/>
            <person name="Chuvochina M."/>
            <person name="Waite D.W."/>
            <person name="Rinke C."/>
            <person name="Skarshewski A."/>
            <person name="Chaumeil P.A."/>
            <person name="Hugenholtz P."/>
        </authorList>
    </citation>
    <scope>NUCLEOTIDE SEQUENCE [LARGE SCALE GENOMIC DNA]</scope>
    <source>
        <strain evidence="1">UBA8672</strain>
    </source>
</reference>
<dbReference type="Pfam" id="PF04359">
    <property type="entry name" value="DUF493"/>
    <property type="match status" value="1"/>
</dbReference>
<dbReference type="AlphaFoldDB" id="A0A3D5QCL7"/>
<proteinExistence type="predicted"/>
<dbReference type="EMBL" id="DPPF01000142">
    <property type="protein sequence ID" value="HCW93410.1"/>
    <property type="molecule type" value="Genomic_DNA"/>
</dbReference>
<dbReference type="SUPFAM" id="SSF117991">
    <property type="entry name" value="YbeD/HP0495-like"/>
    <property type="match status" value="1"/>
</dbReference>
<dbReference type="InterPro" id="IPR027471">
    <property type="entry name" value="YbeD-like_sf"/>
</dbReference>
<dbReference type="InterPro" id="IPR007454">
    <property type="entry name" value="UPF0250_YbeD-like"/>
</dbReference>
<gene>
    <name evidence="1" type="ORF">DHM44_06990</name>
</gene>
<sequence>MANRFDELMEFPSIYTFKIIGKNSGTFKKDVQNLKTEDREWEQTEALSKGDNYISFRLTTVIENSDELEYFYRHISKIRDLHFYV</sequence>
<accession>A0A3D5QCL7</accession>
<comment type="caution">
    <text evidence="1">The sequence shown here is derived from an EMBL/GenBank/DDBJ whole genome shotgun (WGS) entry which is preliminary data.</text>
</comment>
<name>A0A3D5QCL7_FLESI</name>
<dbReference type="RefSeq" id="WP_013887244.1">
    <property type="nucleotide sequence ID" value="NZ_JAAZVV010000020.1"/>
</dbReference>
<evidence type="ECO:0000313" key="2">
    <source>
        <dbReference type="Proteomes" id="UP000262325"/>
    </source>
</evidence>
<evidence type="ECO:0000313" key="1">
    <source>
        <dbReference type="EMBL" id="HCW93410.1"/>
    </source>
</evidence>
<dbReference type="Proteomes" id="UP000262325">
    <property type="component" value="Unassembled WGS sequence"/>
</dbReference>
<dbReference type="Gene3D" id="3.30.70.260">
    <property type="match status" value="1"/>
</dbReference>
<organism evidence="1 2">
    <name type="scientific">Flexistipes sinusarabici</name>
    <dbReference type="NCBI Taxonomy" id="2352"/>
    <lineage>
        <taxon>Bacteria</taxon>
        <taxon>Pseudomonadati</taxon>
        <taxon>Deferribacterota</taxon>
        <taxon>Deferribacteres</taxon>
        <taxon>Deferribacterales</taxon>
        <taxon>Flexistipitaceae</taxon>
        <taxon>Flexistipes</taxon>
    </lineage>
</organism>